<dbReference type="AlphaFoldDB" id="A0ABD8AAG7"/>
<evidence type="ECO:0000313" key="2">
    <source>
        <dbReference type="Proteomes" id="UP001626603"/>
    </source>
</evidence>
<organism evidence="1 2">
    <name type="scientific">Methanoculleus palmolei</name>
    <dbReference type="NCBI Taxonomy" id="72612"/>
    <lineage>
        <taxon>Archaea</taxon>
        <taxon>Methanobacteriati</taxon>
        <taxon>Methanobacteriota</taxon>
        <taxon>Stenosarchaea group</taxon>
        <taxon>Methanomicrobia</taxon>
        <taxon>Methanomicrobiales</taxon>
        <taxon>Methanomicrobiaceae</taxon>
        <taxon>Methanoculleus</taxon>
    </lineage>
</organism>
<name>A0ABD8AAG7_9EURY</name>
<dbReference type="EMBL" id="CP137641">
    <property type="protein sequence ID" value="WOX56526.1"/>
    <property type="molecule type" value="Genomic_DNA"/>
</dbReference>
<dbReference type="Proteomes" id="UP001626603">
    <property type="component" value="Chromosome"/>
</dbReference>
<sequence>MKKGNGFLSVLAVLMLFVSVSVGAVFAAQIDVETPVEKITDDMGILETIDLGSMSTDGDGDTAYAVGVGPVTVSAGYNTFTASYSNKNDRPLDGQGAVYRLTVWDARGVAHPSDDLKVDAAGSGTISVSFDSRGSGDAQYELWCRTHDWLETEMDSSRYTEDLDYV</sequence>
<proteinExistence type="predicted"/>
<reference evidence="1 2" key="1">
    <citation type="submission" date="2023-10" db="EMBL/GenBank/DDBJ databases">
        <title>The complete genome sequence of Methanoculleus palmolei DSM 4273.</title>
        <authorList>
            <person name="Lai S.-J."/>
            <person name="You Y.-T."/>
            <person name="Chen S.-C."/>
        </authorList>
    </citation>
    <scope>NUCLEOTIDE SEQUENCE [LARGE SCALE GENOMIC DNA]</scope>
    <source>
        <strain evidence="1 2">DSM 4273</strain>
    </source>
</reference>
<protein>
    <submittedName>
        <fullName evidence="1">Uncharacterized protein</fullName>
    </submittedName>
</protein>
<gene>
    <name evidence="1" type="ORF">R6Y95_04125</name>
</gene>
<evidence type="ECO:0000313" key="1">
    <source>
        <dbReference type="EMBL" id="WOX56526.1"/>
    </source>
</evidence>
<keyword evidence="2" id="KW-1185">Reference proteome</keyword>
<accession>A0ABD8AAG7</accession>